<dbReference type="InterPro" id="IPR006674">
    <property type="entry name" value="HD_domain"/>
</dbReference>
<comment type="caution">
    <text evidence="2">The sequence shown here is derived from an EMBL/GenBank/DDBJ whole genome shotgun (WGS) entry which is preliminary data.</text>
</comment>
<protein>
    <submittedName>
        <fullName evidence="2">HD domain-containing protein</fullName>
    </submittedName>
</protein>
<reference evidence="2 3" key="1">
    <citation type="submission" date="2022-06" db="EMBL/GenBank/DDBJ databases">
        <title>Isolation of gut microbiota from human fecal samples.</title>
        <authorList>
            <person name="Pamer E.G."/>
            <person name="Barat B."/>
            <person name="Waligurski E."/>
            <person name="Medina S."/>
            <person name="Paddock L."/>
            <person name="Mostad J."/>
        </authorList>
    </citation>
    <scope>NUCLEOTIDE SEQUENCE [LARGE SCALE GENOMIC DNA]</scope>
    <source>
        <strain evidence="2 3">DFI.9.73</strain>
    </source>
</reference>
<evidence type="ECO:0000313" key="2">
    <source>
        <dbReference type="EMBL" id="MCQ4838870.1"/>
    </source>
</evidence>
<accession>A0ABT1RW09</accession>
<dbReference type="EMBL" id="JANFZH010000004">
    <property type="protein sequence ID" value="MCQ4838870.1"/>
    <property type="molecule type" value="Genomic_DNA"/>
</dbReference>
<organism evidence="2 3">
    <name type="scientific">Neglectibacter timonensis</name>
    <dbReference type="NCBI Taxonomy" id="1776382"/>
    <lineage>
        <taxon>Bacteria</taxon>
        <taxon>Bacillati</taxon>
        <taxon>Bacillota</taxon>
        <taxon>Clostridia</taxon>
        <taxon>Eubacteriales</taxon>
        <taxon>Oscillospiraceae</taxon>
        <taxon>Neglectibacter</taxon>
    </lineage>
</organism>
<dbReference type="Gene3D" id="1.10.3210.10">
    <property type="entry name" value="Hypothetical protein af1432"/>
    <property type="match status" value="1"/>
</dbReference>
<dbReference type="Pfam" id="PF01966">
    <property type="entry name" value="HD"/>
    <property type="match status" value="1"/>
</dbReference>
<proteinExistence type="predicted"/>
<dbReference type="CDD" id="cd00077">
    <property type="entry name" value="HDc"/>
    <property type="match status" value="1"/>
</dbReference>
<sequence length="203" mass="23757">MREINPNLLAYIQQEILPQYEAVDGAHGPEHIRRVISNSLELAQQLDVDINMVYTIAACHDLGIRYGRENHERTSAELLIEDQKLEQWFTPEQREIMKQAVEDHRASRSEAPRSLYGRIVSEADRDIDPEEIVKRCVEYGKAHAPELTRQEQLNRAEEHIRQKYGEDGYLHLWLPCSRNEQGLSTLREWLRTGILKQKAEKYL</sequence>
<evidence type="ECO:0000259" key="1">
    <source>
        <dbReference type="Pfam" id="PF01966"/>
    </source>
</evidence>
<evidence type="ECO:0000313" key="3">
    <source>
        <dbReference type="Proteomes" id="UP001524473"/>
    </source>
</evidence>
<feature type="domain" description="HD" evidence="1">
    <location>
        <begin position="30"/>
        <end position="125"/>
    </location>
</feature>
<dbReference type="InterPro" id="IPR003607">
    <property type="entry name" value="HD/PDEase_dom"/>
</dbReference>
<dbReference type="SUPFAM" id="SSF109604">
    <property type="entry name" value="HD-domain/PDEase-like"/>
    <property type="match status" value="1"/>
</dbReference>
<keyword evidence="3" id="KW-1185">Reference proteome</keyword>
<dbReference type="RefSeq" id="WP_256191550.1">
    <property type="nucleotide sequence ID" value="NZ_CAJKKG010000001.1"/>
</dbReference>
<gene>
    <name evidence="2" type="ORF">NE695_02945</name>
</gene>
<name>A0ABT1RW09_9FIRM</name>
<dbReference type="Proteomes" id="UP001524473">
    <property type="component" value="Unassembled WGS sequence"/>
</dbReference>